<evidence type="ECO:0000313" key="5">
    <source>
        <dbReference type="Proteomes" id="UP000268727"/>
    </source>
</evidence>
<dbReference type="EMBL" id="RJKM01000001">
    <property type="protein sequence ID" value="ROP41968.1"/>
    <property type="molecule type" value="Genomic_DNA"/>
</dbReference>
<dbReference type="Proteomes" id="UP000268727">
    <property type="component" value="Unassembled WGS sequence"/>
</dbReference>
<dbReference type="GO" id="GO:0071949">
    <property type="term" value="F:FAD binding"/>
    <property type="evidence" value="ECO:0007669"/>
    <property type="project" value="InterPro"/>
</dbReference>
<evidence type="ECO:0000259" key="3">
    <source>
        <dbReference type="Pfam" id="PF01494"/>
    </source>
</evidence>
<dbReference type="Gene3D" id="3.50.50.60">
    <property type="entry name" value="FAD/NAD(P)-binding domain"/>
    <property type="match status" value="1"/>
</dbReference>
<dbReference type="SUPFAM" id="SSF51905">
    <property type="entry name" value="FAD/NAD(P)-binding domain"/>
    <property type="match status" value="1"/>
</dbReference>
<evidence type="ECO:0000256" key="2">
    <source>
        <dbReference type="ARBA" id="ARBA00023033"/>
    </source>
</evidence>
<dbReference type="InterPro" id="IPR002938">
    <property type="entry name" value="FAD-bd"/>
</dbReference>
<sequence length="422" mass="44817">MVGVLVVGAGIAGLTTALSLHAVGWREVRVIDAAVRLRPVGAGLNVLPNAVRELDALGLLEELSRVSVSTAELRYYHRGGDLILREPRGAEAGYRWPQLSIHRGPLQAVLLDAVRARLGAGAVTTGLRVVDLDRRADGRWRVVTAGPSGAREVWETDVLIGADGIRSAVRELLHPDHPGPRRRMGLPIYRGTADRAPFSGGRTMLVGGDEERKAVVYPLTAAAPGGAAVVNWAVVAPTPRDAEGIVDWNQPVPASVFVDQLAGWRFADVDVVDLIRGSDQVLEYPMADIDPLDSWSVGTATLVGDAAHAMVPMGSNGATQSVLDARAMAHHLAAAADDPAAALIAYDRLRRPAVTRIQRANREYGPEAVVNLAHRAAPGGFDEQSPPFSRRELRELIDGYAEICGFDVAAVNAGTPFGSTTG</sequence>
<proteinExistence type="predicted"/>
<keyword evidence="5" id="KW-1185">Reference proteome</keyword>
<name>A0A3N1HHI7_9PSEU</name>
<reference evidence="4 5" key="1">
    <citation type="submission" date="2018-11" db="EMBL/GenBank/DDBJ databases">
        <title>Sequencing the genomes of 1000 actinobacteria strains.</title>
        <authorList>
            <person name="Klenk H.-P."/>
        </authorList>
    </citation>
    <scope>NUCLEOTIDE SEQUENCE [LARGE SCALE GENOMIC DNA]</scope>
    <source>
        <strain evidence="4 5">DSM 44231</strain>
    </source>
</reference>
<protein>
    <submittedName>
        <fullName evidence="4">2-polyprenyl-6-methoxyphenol hydroxylase-like FAD-dependent oxidoreductase</fullName>
    </submittedName>
</protein>
<dbReference type="SUPFAM" id="SSF54373">
    <property type="entry name" value="FAD-linked reductases, C-terminal domain"/>
    <property type="match status" value="1"/>
</dbReference>
<dbReference type="Pfam" id="PF01494">
    <property type="entry name" value="FAD_binding_3"/>
    <property type="match status" value="1"/>
</dbReference>
<accession>A0A3N1HHI7</accession>
<dbReference type="GO" id="GO:0004497">
    <property type="term" value="F:monooxygenase activity"/>
    <property type="evidence" value="ECO:0007669"/>
    <property type="project" value="UniProtKB-KW"/>
</dbReference>
<dbReference type="InterPro" id="IPR036188">
    <property type="entry name" value="FAD/NAD-bd_sf"/>
</dbReference>
<dbReference type="Gene3D" id="3.30.9.30">
    <property type="match status" value="1"/>
</dbReference>
<dbReference type="NCBIfam" id="NF005720">
    <property type="entry name" value="PRK07538.1"/>
    <property type="match status" value="1"/>
</dbReference>
<keyword evidence="2" id="KW-0503">Monooxygenase</keyword>
<dbReference type="InterPro" id="IPR050493">
    <property type="entry name" value="FAD-dep_Monooxygenase_BioMet"/>
</dbReference>
<dbReference type="AlphaFoldDB" id="A0A3N1HHI7"/>
<evidence type="ECO:0000313" key="4">
    <source>
        <dbReference type="EMBL" id="ROP41968.1"/>
    </source>
</evidence>
<comment type="caution">
    <text evidence="4">The sequence shown here is derived from an EMBL/GenBank/DDBJ whole genome shotgun (WGS) entry which is preliminary data.</text>
</comment>
<dbReference type="PRINTS" id="PR00420">
    <property type="entry name" value="RNGMNOXGNASE"/>
</dbReference>
<keyword evidence="1" id="KW-0560">Oxidoreductase</keyword>
<organism evidence="4 5">
    <name type="scientific">Saccharothrix texasensis</name>
    <dbReference type="NCBI Taxonomy" id="103734"/>
    <lineage>
        <taxon>Bacteria</taxon>
        <taxon>Bacillati</taxon>
        <taxon>Actinomycetota</taxon>
        <taxon>Actinomycetes</taxon>
        <taxon>Pseudonocardiales</taxon>
        <taxon>Pseudonocardiaceae</taxon>
        <taxon>Saccharothrix</taxon>
    </lineage>
</organism>
<dbReference type="PANTHER" id="PTHR13789">
    <property type="entry name" value="MONOOXYGENASE"/>
    <property type="match status" value="1"/>
</dbReference>
<dbReference type="PANTHER" id="PTHR13789:SF268">
    <property type="entry name" value="5-METHYLPHENAZINE-1-CARBOXYLATE 1-MONOOXYGENASE"/>
    <property type="match status" value="1"/>
</dbReference>
<evidence type="ECO:0000256" key="1">
    <source>
        <dbReference type="ARBA" id="ARBA00023002"/>
    </source>
</evidence>
<gene>
    <name evidence="4" type="ORF">EDD40_7454</name>
</gene>
<feature type="domain" description="FAD-binding" evidence="3">
    <location>
        <begin position="2"/>
        <end position="358"/>
    </location>
</feature>